<evidence type="ECO:0008006" key="5">
    <source>
        <dbReference type="Google" id="ProtNLM"/>
    </source>
</evidence>
<feature type="transmembrane region" description="Helical" evidence="2">
    <location>
        <begin position="32"/>
        <end position="50"/>
    </location>
</feature>
<keyword evidence="2" id="KW-1133">Transmembrane helix</keyword>
<organism evidence="3 4">
    <name type="scientific">Hymenobacter lapidarius</name>
    <dbReference type="NCBI Taxonomy" id="1908237"/>
    <lineage>
        <taxon>Bacteria</taxon>
        <taxon>Pseudomonadati</taxon>
        <taxon>Bacteroidota</taxon>
        <taxon>Cytophagia</taxon>
        <taxon>Cytophagales</taxon>
        <taxon>Hymenobacteraceae</taxon>
        <taxon>Hymenobacter</taxon>
    </lineage>
</organism>
<dbReference type="STRING" id="1908237.BEN47_18165"/>
<evidence type="ECO:0000313" key="4">
    <source>
        <dbReference type="Proteomes" id="UP000176294"/>
    </source>
</evidence>
<dbReference type="EMBL" id="MDZB01000139">
    <property type="protein sequence ID" value="OGX82833.1"/>
    <property type="molecule type" value="Genomic_DNA"/>
</dbReference>
<evidence type="ECO:0000256" key="2">
    <source>
        <dbReference type="SAM" id="Phobius"/>
    </source>
</evidence>
<comment type="caution">
    <text evidence="3">The sequence shown here is derived from an EMBL/GenBank/DDBJ whole genome shotgun (WGS) entry which is preliminary data.</text>
</comment>
<feature type="region of interest" description="Disordered" evidence="1">
    <location>
        <begin position="65"/>
        <end position="101"/>
    </location>
</feature>
<proteinExistence type="predicted"/>
<reference evidence="3 4" key="1">
    <citation type="submission" date="2016-08" db="EMBL/GenBank/DDBJ databases">
        <title>Hymenobacter coccineus sp. nov., Hymenobacter lapidarius sp. nov. and Hymenobacter glacialis sp. nov., isolated from Antarctic soil.</title>
        <authorList>
            <person name="Sedlacek I."/>
            <person name="Kralova S."/>
            <person name="Kyrova K."/>
            <person name="Maslanova I."/>
            <person name="Stankova E."/>
            <person name="Vrbovska V."/>
            <person name="Nemec M."/>
            <person name="Bartak M."/>
            <person name="Svec P."/>
            <person name="Busse H.-J."/>
            <person name="Pantucek R."/>
        </authorList>
    </citation>
    <scope>NUCLEOTIDE SEQUENCE [LARGE SCALE GENOMIC DNA]</scope>
    <source>
        <strain evidence="3 4">CCM 8643</strain>
    </source>
</reference>
<keyword evidence="2" id="KW-0472">Membrane</keyword>
<keyword evidence="4" id="KW-1185">Reference proteome</keyword>
<feature type="compositionally biased region" description="Low complexity" evidence="1">
    <location>
        <begin position="76"/>
        <end position="101"/>
    </location>
</feature>
<sequence>MPPRPMLWDHIDNSLLLRQNETYRRRLAATRWVAAASLVLATLAGTGWWAQSGSGLVGTEVATRTAAPGPASNDPARSGSASVAVAEEGGAGSAGASHSAYGDANATQAAGARNASGIASTSAQTGGAARPQTGFGAASVRAGLEDGPVVSSATSNDVASAGTAVGNPVGSTASQETAGNNLATVATAAVPASGNQKQRLSGTETPVGAAAGTAAAYMATAAAPRIFGDAPAASSAAVAASFVPAGSAALPGQVGLLAPASTSLALTAPAALPNGLAALSLPAETAPAVAAADHKWQYGASYTAGTFNPNINFSREGLGADYAYNPALGADSPALTEAAATEYRNNLRPGLSQRIALVAKRHLTGNWFLNTGAEFAQATATSSSTSAFVGEQLLDLGQFSTGAMRTTSFRYRTAGIPVSLSYSNAEKRGWSVYGRLGGVVSALLGVRSEVEGSPEATRTYSLASAGTPYRRVLGSIRGAAGAQYRSELGGWAFALAPMAELGLVPLNANPAQSYFAQSRPYTFGLEASVEFGH</sequence>
<accession>A0A1G1SW45</accession>
<keyword evidence="2" id="KW-0812">Transmembrane</keyword>
<dbReference type="Proteomes" id="UP000176294">
    <property type="component" value="Unassembled WGS sequence"/>
</dbReference>
<evidence type="ECO:0000313" key="3">
    <source>
        <dbReference type="EMBL" id="OGX82833.1"/>
    </source>
</evidence>
<dbReference type="AlphaFoldDB" id="A0A1G1SW45"/>
<protein>
    <recommendedName>
        <fullName evidence="5">Outer membrane protein beta-barrel domain-containing protein</fullName>
    </recommendedName>
</protein>
<name>A0A1G1SW45_9BACT</name>
<evidence type="ECO:0000256" key="1">
    <source>
        <dbReference type="SAM" id="MobiDB-lite"/>
    </source>
</evidence>
<gene>
    <name evidence="3" type="ORF">BEN47_18165</name>
</gene>